<keyword evidence="3" id="KW-1185">Reference proteome</keyword>
<sequence>MASELDTQQNADAIIGACTYHRSEFDRVLIKTPENKLQAQAASLQTAFETSESSGLGDLDRFPDELTLLILRELDLVSYLRFRRVNNRARVLATSSREYKAIAKHGLEGLKPLLKAQLGHLFTVTDFYKALSSPNCKFCGKFAPFLFLLSCTRCCFTCIQISSSTRVLSIPVSTTFAKAVKLPKKQLEEEFGPKLRVVYGKYTLETWPKVKTPRYLVLEKNAKETLVSLGLSQAAAKRAVQLQPEHQEHNDIQHLYCYRYMSATAFPWFDPSRDRVERGVSCKGCQFRVEEYVGNNWPMMEPPWGFNDRDRIYSADQFLYHFRSCTDAKKVWDDSQGGTVVQESDFTREGGIIAIQHRYELD</sequence>
<proteinExistence type="predicted"/>
<evidence type="ECO:0000313" key="3">
    <source>
        <dbReference type="Proteomes" id="UP000554235"/>
    </source>
</evidence>
<dbReference type="EMBL" id="JAADYS010002377">
    <property type="protein sequence ID" value="KAF4458703.1"/>
    <property type="molecule type" value="Genomic_DNA"/>
</dbReference>
<dbReference type="InterPro" id="IPR036047">
    <property type="entry name" value="F-box-like_dom_sf"/>
</dbReference>
<dbReference type="Proteomes" id="UP000554235">
    <property type="component" value="Unassembled WGS sequence"/>
</dbReference>
<protein>
    <recommendedName>
        <fullName evidence="1">F-box domain-containing protein</fullName>
    </recommendedName>
</protein>
<accession>A0A8H4P639</accession>
<dbReference type="Pfam" id="PF00646">
    <property type="entry name" value="F-box"/>
    <property type="match status" value="1"/>
</dbReference>
<dbReference type="PROSITE" id="PS50181">
    <property type="entry name" value="FBOX"/>
    <property type="match status" value="1"/>
</dbReference>
<dbReference type="OrthoDB" id="165382at2759"/>
<reference evidence="2 3" key="1">
    <citation type="submission" date="2020-01" db="EMBL/GenBank/DDBJ databases">
        <title>Identification and distribution of gene clusters putatively required for synthesis of sphingolipid metabolism inhibitors in phylogenetically diverse species of the filamentous fungus Fusarium.</title>
        <authorList>
            <person name="Kim H.-S."/>
            <person name="Busman M."/>
            <person name="Brown D.W."/>
            <person name="Divon H."/>
            <person name="Uhlig S."/>
            <person name="Proctor R.H."/>
        </authorList>
    </citation>
    <scope>NUCLEOTIDE SEQUENCE [LARGE SCALE GENOMIC DNA]</scope>
    <source>
        <strain evidence="2 3">NRRL 20459</strain>
    </source>
</reference>
<feature type="domain" description="F-box" evidence="1">
    <location>
        <begin position="56"/>
        <end position="102"/>
    </location>
</feature>
<dbReference type="AlphaFoldDB" id="A0A8H4P639"/>
<dbReference type="InterPro" id="IPR001810">
    <property type="entry name" value="F-box_dom"/>
</dbReference>
<name>A0A8H4P639_9HYPO</name>
<evidence type="ECO:0000259" key="1">
    <source>
        <dbReference type="PROSITE" id="PS50181"/>
    </source>
</evidence>
<dbReference type="SUPFAM" id="SSF81383">
    <property type="entry name" value="F-box domain"/>
    <property type="match status" value="1"/>
</dbReference>
<comment type="caution">
    <text evidence="2">The sequence shown here is derived from an EMBL/GenBank/DDBJ whole genome shotgun (WGS) entry which is preliminary data.</text>
</comment>
<organism evidence="2 3">
    <name type="scientific">Fusarium albosuccineum</name>
    <dbReference type="NCBI Taxonomy" id="1237068"/>
    <lineage>
        <taxon>Eukaryota</taxon>
        <taxon>Fungi</taxon>
        <taxon>Dikarya</taxon>
        <taxon>Ascomycota</taxon>
        <taxon>Pezizomycotina</taxon>
        <taxon>Sordariomycetes</taxon>
        <taxon>Hypocreomycetidae</taxon>
        <taxon>Hypocreales</taxon>
        <taxon>Nectriaceae</taxon>
        <taxon>Fusarium</taxon>
        <taxon>Fusarium decemcellulare species complex</taxon>
    </lineage>
</organism>
<gene>
    <name evidence="2" type="ORF">FALBO_14553</name>
</gene>
<evidence type="ECO:0000313" key="2">
    <source>
        <dbReference type="EMBL" id="KAF4458703.1"/>
    </source>
</evidence>